<keyword evidence="3" id="KW-1185">Reference proteome</keyword>
<dbReference type="AlphaFoldDB" id="A0A6G6WJD6"/>
<accession>A0A6G6WJD6</accession>
<dbReference type="SUPFAM" id="SSF48452">
    <property type="entry name" value="TPR-like"/>
    <property type="match status" value="1"/>
</dbReference>
<dbReference type="Gene3D" id="1.25.40.10">
    <property type="entry name" value="Tetratricopeptide repeat domain"/>
    <property type="match status" value="1"/>
</dbReference>
<dbReference type="KEGG" id="nano:G5V58_22735"/>
<sequence>MLSAQDLHARGVAAINGGRVRAARALLERALERAADEATTGAVEASLAYVVAETGDREAAERLCRSALARDGLTAETRGSLLSQHALLVMLSGRMAEAVRELDAAIAVLGDFPVLLGRAHGNRGTAHLELGDAAAASADFAQTVVLLREAGLPHEAAMAEHNLGYARFLAGDLAGALGAMAAARDVLAATSVVTAAVCDADRAEVLMAAGLTEEGRDALDRAARAYGAARLARRRGEAELTLARSLLLSDARGAAVVARRAARRFERAELASWQRRADAVRVQGELAAAPTATSAVLEEGVRVAEALSADGLRWDAAAVRLAVARSRAEGGDRDGARRLLVRADTAAPAPLSVRLQAREVGAVLARRPADAFGHVRAGLDDLHAWQSSFGSLDLQTNVVGHGVRLAVRGLALAVRSPADTVLFEWSERARMLATRVQPVRAPQDPQTAADLAELRSGPAPEREAVLRRRVREQAWQRRGSGEVADPVELPALQASLGGAALVAYVVTATSVVALVVTADGTTRCELGSRAALDAVLSGLLPDLDMAAAALPAALAGSVRGALAARLDRAAALLVAPLADAVGDRPVVLTPSGVLAGVPWTLLPGLVGRPVTVAQSATSWLARSAEPLRLGAAGLVAGPRVPRAEAEVHAAAAAWSDAEVLAGDAATADAVSALAARVDVLHVAAHGRHTAENPLFSGLELVDGPWFGYDVDQLPGVPDVVLLSACEVGRSSVRWGEELIGLTAAWLHAGARRVVASPAAVNDDAAHDALVRVHAALATGTDPALALAGTVGAVGADAPAPFVCFG</sequence>
<evidence type="ECO:0000313" key="3">
    <source>
        <dbReference type="Proteomes" id="UP000502996"/>
    </source>
</evidence>
<evidence type="ECO:0000259" key="1">
    <source>
        <dbReference type="Pfam" id="PF12770"/>
    </source>
</evidence>
<reference evidence="2 3" key="1">
    <citation type="submission" date="2020-02" db="EMBL/GenBank/DDBJ databases">
        <title>Full genome sequence of Nocardioides sp. R-3366.</title>
        <authorList>
            <person name="Im W.-T."/>
        </authorList>
    </citation>
    <scope>NUCLEOTIDE SEQUENCE [LARGE SCALE GENOMIC DNA]</scope>
    <source>
        <strain evidence="2 3">R-3366</strain>
    </source>
</reference>
<proteinExistence type="predicted"/>
<evidence type="ECO:0000313" key="2">
    <source>
        <dbReference type="EMBL" id="QIG45205.1"/>
    </source>
</evidence>
<feature type="domain" description="CHAT" evidence="1">
    <location>
        <begin position="570"/>
        <end position="789"/>
    </location>
</feature>
<dbReference type="EMBL" id="CP049257">
    <property type="protein sequence ID" value="QIG45205.1"/>
    <property type="molecule type" value="Genomic_DNA"/>
</dbReference>
<dbReference type="RefSeq" id="WP_165237535.1">
    <property type="nucleotide sequence ID" value="NZ_CP049257.1"/>
</dbReference>
<dbReference type="Proteomes" id="UP000502996">
    <property type="component" value="Chromosome"/>
</dbReference>
<dbReference type="InterPro" id="IPR024983">
    <property type="entry name" value="CHAT_dom"/>
</dbReference>
<gene>
    <name evidence="2" type="ORF">G5V58_22735</name>
</gene>
<name>A0A6G6WJD6_9ACTN</name>
<organism evidence="2 3">
    <name type="scientific">Nocardioides anomalus</name>
    <dbReference type="NCBI Taxonomy" id="2712223"/>
    <lineage>
        <taxon>Bacteria</taxon>
        <taxon>Bacillati</taxon>
        <taxon>Actinomycetota</taxon>
        <taxon>Actinomycetes</taxon>
        <taxon>Propionibacteriales</taxon>
        <taxon>Nocardioidaceae</taxon>
        <taxon>Nocardioides</taxon>
    </lineage>
</organism>
<protein>
    <submittedName>
        <fullName evidence="2">CHAT domain-containing protein</fullName>
    </submittedName>
</protein>
<dbReference type="Pfam" id="PF12770">
    <property type="entry name" value="CHAT"/>
    <property type="match status" value="1"/>
</dbReference>
<dbReference type="InterPro" id="IPR011990">
    <property type="entry name" value="TPR-like_helical_dom_sf"/>
</dbReference>